<dbReference type="Proteomes" id="UP001390339">
    <property type="component" value="Unassembled WGS sequence"/>
</dbReference>
<dbReference type="EMBL" id="JAPCWZ010000001">
    <property type="protein sequence ID" value="KAK8879707.1"/>
    <property type="molecule type" value="Genomic_DNA"/>
</dbReference>
<comment type="caution">
    <text evidence="2">The sequence shown here is derived from an EMBL/GenBank/DDBJ whole genome shotgun (WGS) entry which is preliminary data.</text>
</comment>
<sequence length="267" mass="29269">MHLAMLPTAFLALAALPAAVVQAQFTYPPPLDRPLTDYTSGLAKSSLNFSVGDSMFGGWYTPGRAMSYMLYRCIQTPTSQVIYPSNSSFWDSEGRPSPANDSTWEQMPLFQSDHGFETGFNPGKNPIWLHGEFIESNATTGNLCWFELYPGNERGISVKVPETGRYAQGVIVDGSRREWYFATVPFEVHPKRPSGLTVTWKGGKPRPDIFRNDTDLPRLFAADFPEYAVSSSSSSGSKKSAAVGGIQPSGSGWLFWTLGFVLAAAIN</sequence>
<keyword evidence="3" id="KW-1185">Reference proteome</keyword>
<evidence type="ECO:0000313" key="2">
    <source>
        <dbReference type="EMBL" id="KAK8879707.1"/>
    </source>
</evidence>
<evidence type="ECO:0000313" key="3">
    <source>
        <dbReference type="Proteomes" id="UP001390339"/>
    </source>
</evidence>
<gene>
    <name evidence="2" type="ORF">PGQ11_001001</name>
</gene>
<keyword evidence="1" id="KW-0732">Signal</keyword>
<feature type="signal peptide" evidence="1">
    <location>
        <begin position="1"/>
        <end position="23"/>
    </location>
</feature>
<protein>
    <submittedName>
        <fullName evidence="2">Uncharacterized protein</fullName>
    </submittedName>
</protein>
<accession>A0ABR2JMR9</accession>
<feature type="chain" id="PRO_5045948640" evidence="1">
    <location>
        <begin position="24"/>
        <end position="267"/>
    </location>
</feature>
<organism evidence="2 3">
    <name type="scientific">Apiospora arundinis</name>
    <dbReference type="NCBI Taxonomy" id="335852"/>
    <lineage>
        <taxon>Eukaryota</taxon>
        <taxon>Fungi</taxon>
        <taxon>Dikarya</taxon>
        <taxon>Ascomycota</taxon>
        <taxon>Pezizomycotina</taxon>
        <taxon>Sordariomycetes</taxon>
        <taxon>Xylariomycetidae</taxon>
        <taxon>Amphisphaeriales</taxon>
        <taxon>Apiosporaceae</taxon>
        <taxon>Apiospora</taxon>
    </lineage>
</organism>
<proteinExistence type="predicted"/>
<reference evidence="2 3" key="1">
    <citation type="journal article" date="2024" name="IMA Fungus">
        <title>Apiospora arundinis, a panoply of carbohydrate-active enzymes and secondary metabolites.</title>
        <authorList>
            <person name="Sorensen T."/>
            <person name="Petersen C."/>
            <person name="Muurmann A.T."/>
            <person name="Christiansen J.V."/>
            <person name="Brundto M.L."/>
            <person name="Overgaard C.K."/>
            <person name="Boysen A.T."/>
            <person name="Wollenberg R.D."/>
            <person name="Larsen T.O."/>
            <person name="Sorensen J.L."/>
            <person name="Nielsen K.L."/>
            <person name="Sondergaard T.E."/>
        </authorList>
    </citation>
    <scope>NUCLEOTIDE SEQUENCE [LARGE SCALE GENOMIC DNA]</scope>
    <source>
        <strain evidence="2 3">AAU 773</strain>
    </source>
</reference>
<name>A0ABR2JMR9_9PEZI</name>
<evidence type="ECO:0000256" key="1">
    <source>
        <dbReference type="SAM" id="SignalP"/>
    </source>
</evidence>